<name>A0A813KKP1_POLGL</name>
<dbReference type="EMBL" id="CAJNNW010029844">
    <property type="protein sequence ID" value="CAE8701686.1"/>
    <property type="molecule type" value="Genomic_DNA"/>
</dbReference>
<dbReference type="AlphaFoldDB" id="A0A813KKP1"/>
<gene>
    <name evidence="1" type="ORF">PGLA2088_LOCUS32110</name>
</gene>
<accession>A0A813KKP1</accession>
<dbReference type="Proteomes" id="UP000626109">
    <property type="component" value="Unassembled WGS sequence"/>
</dbReference>
<reference evidence="1" key="1">
    <citation type="submission" date="2021-02" db="EMBL/GenBank/DDBJ databases">
        <authorList>
            <person name="Dougan E. K."/>
            <person name="Rhodes N."/>
            <person name="Thang M."/>
            <person name="Chan C."/>
        </authorList>
    </citation>
    <scope>NUCLEOTIDE SEQUENCE</scope>
</reference>
<evidence type="ECO:0000313" key="2">
    <source>
        <dbReference type="Proteomes" id="UP000626109"/>
    </source>
</evidence>
<sequence>MTTTGSSSIFPLSARRVPPLRLLRGDEFWVFAQILSRVLSWWGVEAGQPSGRRTRRRILCCYSFDSCSSLHLFENWTIAEMCRLRCLEGSTVQFFKVLFPTLHFTVVQP</sequence>
<evidence type="ECO:0000313" key="1">
    <source>
        <dbReference type="EMBL" id="CAE8701686.1"/>
    </source>
</evidence>
<organism evidence="1 2">
    <name type="scientific">Polarella glacialis</name>
    <name type="common">Dinoflagellate</name>
    <dbReference type="NCBI Taxonomy" id="89957"/>
    <lineage>
        <taxon>Eukaryota</taxon>
        <taxon>Sar</taxon>
        <taxon>Alveolata</taxon>
        <taxon>Dinophyceae</taxon>
        <taxon>Suessiales</taxon>
        <taxon>Suessiaceae</taxon>
        <taxon>Polarella</taxon>
    </lineage>
</organism>
<comment type="caution">
    <text evidence="1">The sequence shown here is derived from an EMBL/GenBank/DDBJ whole genome shotgun (WGS) entry which is preliminary data.</text>
</comment>
<proteinExistence type="predicted"/>
<protein>
    <submittedName>
        <fullName evidence="1">Uncharacterized protein</fullName>
    </submittedName>
</protein>